<dbReference type="InterPro" id="IPR050625">
    <property type="entry name" value="ParA/MinD_ATPase"/>
</dbReference>
<dbReference type="AlphaFoldDB" id="A0A7Y7IHS2"/>
<protein>
    <submittedName>
        <fullName evidence="5">Chromosome partitioning protein</fullName>
    </submittedName>
</protein>
<dbReference type="Pfam" id="PF01656">
    <property type="entry name" value="CbiA"/>
    <property type="match status" value="1"/>
</dbReference>
<sequence>MPDDARLPGDAGGRPFAGGWPFAGPTAGARGREPDSAAAAGPFPGRASTAGEPADNAAGEPPGQAGGGHVAHIQTRPGGRSGSHAPAPGVLAKVAGRVKSAVAGGGSLLRPRGGGTPAGHARVVAAGAADLGAAEAGAQESALAGDPVTRRTLAVWGPIGSPGRTLLAVNMAGELAARGQRVMLVDADSYGASVAASLGLLDESASFAQACRVADQGLLTVAELARICSEVVCAGGTFSLLTGLTRSDRWPELRAAAVERVLQTARTMVDTVVIDCGFCLETDEELSYDTVAPRRNAATLAALAQADTIYAVGSADAVGIPRLIRALADLTEACAGSEVRVVLNKVRKKSAGGSPVKALEDAWQRFGPALPIGHVLPWDPDVPARALLEGQLLQELAPDSALRRAIRDICCAPVQGNHRTAVLSATARPGNPG</sequence>
<evidence type="ECO:0000256" key="3">
    <source>
        <dbReference type="SAM" id="MobiDB-lite"/>
    </source>
</evidence>
<feature type="region of interest" description="Disordered" evidence="3">
    <location>
        <begin position="1"/>
        <end position="88"/>
    </location>
</feature>
<evidence type="ECO:0000313" key="6">
    <source>
        <dbReference type="Proteomes" id="UP000543556"/>
    </source>
</evidence>
<accession>A0A7Y7IHS2</accession>
<organism evidence="5 6">
    <name type="scientific">Arthrobacter wenxiniae</name>
    <dbReference type="NCBI Taxonomy" id="2713570"/>
    <lineage>
        <taxon>Bacteria</taxon>
        <taxon>Bacillati</taxon>
        <taxon>Actinomycetota</taxon>
        <taxon>Actinomycetes</taxon>
        <taxon>Micrococcales</taxon>
        <taxon>Micrococcaceae</taxon>
        <taxon>Arthrobacter</taxon>
    </lineage>
</organism>
<keyword evidence="2" id="KW-0067">ATP-binding</keyword>
<dbReference type="GO" id="GO:0051782">
    <property type="term" value="P:negative regulation of cell division"/>
    <property type="evidence" value="ECO:0007669"/>
    <property type="project" value="TreeGrafter"/>
</dbReference>
<evidence type="ECO:0000256" key="1">
    <source>
        <dbReference type="ARBA" id="ARBA00022741"/>
    </source>
</evidence>
<keyword evidence="1" id="KW-0547">Nucleotide-binding</keyword>
<dbReference type="PANTHER" id="PTHR43384:SF6">
    <property type="entry name" value="SEPTUM SITE-DETERMINING PROTEIN MIND HOMOLOG, CHLOROPLASTIC"/>
    <property type="match status" value="1"/>
</dbReference>
<proteinExistence type="predicted"/>
<reference evidence="5 6" key="1">
    <citation type="submission" date="2020-02" db="EMBL/GenBank/DDBJ databases">
        <title>Genome sequence of strain AETb3-4.</title>
        <authorList>
            <person name="Gao J."/>
            <person name="Zhang X."/>
        </authorList>
    </citation>
    <scope>NUCLEOTIDE SEQUENCE [LARGE SCALE GENOMIC DNA]</scope>
    <source>
        <strain evidence="5 6">AETb3-4</strain>
    </source>
</reference>
<evidence type="ECO:0000313" key="5">
    <source>
        <dbReference type="EMBL" id="NVM95548.1"/>
    </source>
</evidence>
<dbReference type="GO" id="GO:0005524">
    <property type="term" value="F:ATP binding"/>
    <property type="evidence" value="ECO:0007669"/>
    <property type="project" value="UniProtKB-KW"/>
</dbReference>
<keyword evidence="6" id="KW-1185">Reference proteome</keyword>
<dbReference type="InterPro" id="IPR002586">
    <property type="entry name" value="CobQ/CobB/MinD/ParA_Nub-bd_dom"/>
</dbReference>
<dbReference type="GO" id="GO:0016887">
    <property type="term" value="F:ATP hydrolysis activity"/>
    <property type="evidence" value="ECO:0007669"/>
    <property type="project" value="TreeGrafter"/>
</dbReference>
<name>A0A7Y7IHS2_9MICC</name>
<gene>
    <name evidence="5" type="ORF">G6034_11590</name>
</gene>
<evidence type="ECO:0000259" key="4">
    <source>
        <dbReference type="Pfam" id="PF01656"/>
    </source>
</evidence>
<evidence type="ECO:0000256" key="2">
    <source>
        <dbReference type="ARBA" id="ARBA00022840"/>
    </source>
</evidence>
<dbReference type="Gene3D" id="3.40.50.300">
    <property type="entry name" value="P-loop containing nucleotide triphosphate hydrolases"/>
    <property type="match status" value="1"/>
</dbReference>
<dbReference type="PANTHER" id="PTHR43384">
    <property type="entry name" value="SEPTUM SITE-DETERMINING PROTEIN MIND HOMOLOG, CHLOROPLASTIC-RELATED"/>
    <property type="match status" value="1"/>
</dbReference>
<dbReference type="GO" id="GO:0005829">
    <property type="term" value="C:cytosol"/>
    <property type="evidence" value="ECO:0007669"/>
    <property type="project" value="TreeGrafter"/>
</dbReference>
<dbReference type="EMBL" id="JAAMFM010000016">
    <property type="protein sequence ID" value="NVM95548.1"/>
    <property type="molecule type" value="Genomic_DNA"/>
</dbReference>
<comment type="caution">
    <text evidence="5">The sequence shown here is derived from an EMBL/GenBank/DDBJ whole genome shotgun (WGS) entry which is preliminary data.</text>
</comment>
<dbReference type="Proteomes" id="UP000543556">
    <property type="component" value="Unassembled WGS sequence"/>
</dbReference>
<feature type="domain" description="CobQ/CobB/MinD/ParA nucleotide binding" evidence="4">
    <location>
        <begin position="155"/>
        <end position="385"/>
    </location>
</feature>
<dbReference type="SUPFAM" id="SSF52540">
    <property type="entry name" value="P-loop containing nucleoside triphosphate hydrolases"/>
    <property type="match status" value="1"/>
</dbReference>
<dbReference type="InterPro" id="IPR027417">
    <property type="entry name" value="P-loop_NTPase"/>
</dbReference>
<dbReference type="GO" id="GO:0009898">
    <property type="term" value="C:cytoplasmic side of plasma membrane"/>
    <property type="evidence" value="ECO:0007669"/>
    <property type="project" value="TreeGrafter"/>
</dbReference>